<sequence>MIFLLWHASQFFTKLLISSDILSQNILLLIFSSVRFSPKCPPWIGSWWYSVISRFLIDSGTNIFSSPLSFNHIMSLHSLHFSFSLFSPNFSLIS</sequence>
<reference evidence="1" key="1">
    <citation type="submission" date="2023-11" db="EMBL/GenBank/DDBJ databases">
        <authorList>
            <person name="Poullet M."/>
        </authorList>
    </citation>
    <scope>NUCLEOTIDE SEQUENCE</scope>
    <source>
        <strain evidence="1">E1834</strain>
    </source>
</reference>
<dbReference type="EMBL" id="CAVMJV010000014">
    <property type="protein sequence ID" value="CAK5049969.1"/>
    <property type="molecule type" value="Genomic_DNA"/>
</dbReference>
<proteinExistence type="predicted"/>
<accession>A0ACB0YK46</accession>
<dbReference type="Proteomes" id="UP001497535">
    <property type="component" value="Unassembled WGS sequence"/>
</dbReference>
<keyword evidence="2" id="KW-1185">Reference proteome</keyword>
<gene>
    <name evidence="1" type="ORF">MENTE1834_LOCUS13173</name>
</gene>
<organism evidence="1 2">
    <name type="scientific">Meloidogyne enterolobii</name>
    <name type="common">Root-knot nematode worm</name>
    <name type="synonym">Meloidogyne mayaguensis</name>
    <dbReference type="NCBI Taxonomy" id="390850"/>
    <lineage>
        <taxon>Eukaryota</taxon>
        <taxon>Metazoa</taxon>
        <taxon>Ecdysozoa</taxon>
        <taxon>Nematoda</taxon>
        <taxon>Chromadorea</taxon>
        <taxon>Rhabditida</taxon>
        <taxon>Tylenchina</taxon>
        <taxon>Tylenchomorpha</taxon>
        <taxon>Tylenchoidea</taxon>
        <taxon>Meloidogynidae</taxon>
        <taxon>Meloidogyninae</taxon>
        <taxon>Meloidogyne</taxon>
    </lineage>
</organism>
<comment type="caution">
    <text evidence="1">The sequence shown here is derived from an EMBL/GenBank/DDBJ whole genome shotgun (WGS) entry which is preliminary data.</text>
</comment>
<evidence type="ECO:0000313" key="2">
    <source>
        <dbReference type="Proteomes" id="UP001497535"/>
    </source>
</evidence>
<evidence type="ECO:0000313" key="1">
    <source>
        <dbReference type="EMBL" id="CAK5049969.1"/>
    </source>
</evidence>
<protein>
    <submittedName>
        <fullName evidence="1">Uncharacterized protein</fullName>
    </submittedName>
</protein>
<name>A0ACB0YK46_MELEN</name>